<dbReference type="InterPro" id="IPR036388">
    <property type="entry name" value="WH-like_DNA-bd_sf"/>
</dbReference>
<feature type="domain" description="HTH lysR-type" evidence="5">
    <location>
        <begin position="1"/>
        <end position="58"/>
    </location>
</feature>
<name>A0A1A8T417_9GAMM</name>
<dbReference type="SUPFAM" id="SSF46785">
    <property type="entry name" value="Winged helix' DNA-binding domain"/>
    <property type="match status" value="1"/>
</dbReference>
<proteinExistence type="inferred from homology"/>
<dbReference type="EMBL" id="FLOB01000001">
    <property type="protein sequence ID" value="SBS25587.1"/>
    <property type="molecule type" value="Genomic_DNA"/>
</dbReference>
<dbReference type="GO" id="GO:0003700">
    <property type="term" value="F:DNA-binding transcription factor activity"/>
    <property type="evidence" value="ECO:0007669"/>
    <property type="project" value="InterPro"/>
</dbReference>
<gene>
    <name evidence="6" type="primary">gltR_1</name>
    <name evidence="6" type="ORF">MSP8886_00320</name>
</gene>
<dbReference type="PANTHER" id="PTHR30126">
    <property type="entry name" value="HTH-TYPE TRANSCRIPTIONAL REGULATOR"/>
    <property type="match status" value="1"/>
</dbReference>
<dbReference type="Pfam" id="PF00126">
    <property type="entry name" value="HTH_1"/>
    <property type="match status" value="1"/>
</dbReference>
<evidence type="ECO:0000256" key="2">
    <source>
        <dbReference type="ARBA" id="ARBA00023015"/>
    </source>
</evidence>
<reference evidence="6 7" key="1">
    <citation type="submission" date="2016-06" db="EMBL/GenBank/DDBJ databases">
        <authorList>
            <person name="Kjaerup R.B."/>
            <person name="Dalgaard T.S."/>
            <person name="Juul-Madsen H.R."/>
        </authorList>
    </citation>
    <scope>NUCLEOTIDE SEQUENCE [LARGE SCALE GENOMIC DNA]</scope>
    <source>
        <strain evidence="6 7">CECT 8886</strain>
    </source>
</reference>
<dbReference type="STRING" id="1792290.MSP8886_00320"/>
<dbReference type="InterPro" id="IPR005119">
    <property type="entry name" value="LysR_subst-bd"/>
</dbReference>
<dbReference type="Proteomes" id="UP000092544">
    <property type="component" value="Unassembled WGS sequence"/>
</dbReference>
<evidence type="ECO:0000256" key="1">
    <source>
        <dbReference type="ARBA" id="ARBA00009437"/>
    </source>
</evidence>
<dbReference type="RefSeq" id="WP_067012024.1">
    <property type="nucleotide sequence ID" value="NZ_FLOB01000001.1"/>
</dbReference>
<evidence type="ECO:0000256" key="4">
    <source>
        <dbReference type="ARBA" id="ARBA00023163"/>
    </source>
</evidence>
<dbReference type="InterPro" id="IPR000847">
    <property type="entry name" value="LysR_HTH_N"/>
</dbReference>
<comment type="similarity">
    <text evidence="1">Belongs to the LysR transcriptional regulatory family.</text>
</comment>
<dbReference type="PANTHER" id="PTHR30126:SF40">
    <property type="entry name" value="HTH-TYPE TRANSCRIPTIONAL REGULATOR GLTR"/>
    <property type="match status" value="1"/>
</dbReference>
<keyword evidence="7" id="KW-1185">Reference proteome</keyword>
<dbReference type="AlphaFoldDB" id="A0A1A8T417"/>
<dbReference type="GO" id="GO:0000976">
    <property type="term" value="F:transcription cis-regulatory region binding"/>
    <property type="evidence" value="ECO:0007669"/>
    <property type="project" value="TreeGrafter"/>
</dbReference>
<dbReference type="Pfam" id="PF03466">
    <property type="entry name" value="LysR_substrate"/>
    <property type="match status" value="1"/>
</dbReference>
<evidence type="ECO:0000259" key="5">
    <source>
        <dbReference type="PROSITE" id="PS50931"/>
    </source>
</evidence>
<organism evidence="6 7">
    <name type="scientific">Marinomonas spartinae</name>
    <dbReference type="NCBI Taxonomy" id="1792290"/>
    <lineage>
        <taxon>Bacteria</taxon>
        <taxon>Pseudomonadati</taxon>
        <taxon>Pseudomonadota</taxon>
        <taxon>Gammaproteobacteria</taxon>
        <taxon>Oceanospirillales</taxon>
        <taxon>Oceanospirillaceae</taxon>
        <taxon>Marinomonas</taxon>
    </lineage>
</organism>
<keyword evidence="2" id="KW-0805">Transcription regulation</keyword>
<evidence type="ECO:0000313" key="7">
    <source>
        <dbReference type="Proteomes" id="UP000092544"/>
    </source>
</evidence>
<evidence type="ECO:0000256" key="3">
    <source>
        <dbReference type="ARBA" id="ARBA00023125"/>
    </source>
</evidence>
<keyword evidence="4" id="KW-0804">Transcription</keyword>
<dbReference type="OrthoDB" id="464481at2"/>
<dbReference type="Gene3D" id="3.40.190.10">
    <property type="entry name" value="Periplasmic binding protein-like II"/>
    <property type="match status" value="2"/>
</dbReference>
<dbReference type="SUPFAM" id="SSF53850">
    <property type="entry name" value="Periplasmic binding protein-like II"/>
    <property type="match status" value="1"/>
</dbReference>
<keyword evidence="3" id="KW-0238">DNA-binding</keyword>
<evidence type="ECO:0000313" key="6">
    <source>
        <dbReference type="EMBL" id="SBS25587.1"/>
    </source>
</evidence>
<dbReference type="Gene3D" id="1.10.10.10">
    <property type="entry name" value="Winged helix-like DNA-binding domain superfamily/Winged helix DNA-binding domain"/>
    <property type="match status" value="1"/>
</dbReference>
<dbReference type="InterPro" id="IPR036390">
    <property type="entry name" value="WH_DNA-bd_sf"/>
</dbReference>
<accession>A0A1A8T417</accession>
<dbReference type="PROSITE" id="PS50931">
    <property type="entry name" value="HTH_LYSR"/>
    <property type="match status" value="1"/>
</dbReference>
<sequence length="286" mass="31901">MDISDLLVFKAVVEHKGVTRAAQALHRVPSNVTARLKKLESELNVELFLRENNRLSVTSAGLRLLDYADKILQLQKSAIAELTQAEPSGLLRLGSMESSAASRLPRILTYYHDAYPAVQIELMTAASMPLIERVLEGTLDVVMSSDPPDDPRLSCTYCFEEELVLIMPAAWGELETLPESLTMVGYNKGCSYRDRLEKWLKRYERTCERIIEIPSYYTMISCVIAGMGIGMVPRSLLALHQTEGLTFRTVEPDIANAPTYLVSRKDSPSSAINAFVECTQYVFNGA</sequence>
<protein>
    <submittedName>
        <fullName evidence="6">HTH-type transcriptional regulator GltR</fullName>
    </submittedName>
</protein>